<evidence type="ECO:0000313" key="2">
    <source>
        <dbReference type="Proteomes" id="UP000593578"/>
    </source>
</evidence>
<reference evidence="1 2" key="1">
    <citation type="journal article" date="2019" name="Genome Biol. Evol.">
        <title>Insights into the evolution of the New World diploid cottons (Gossypium, subgenus Houzingenia) based on genome sequencing.</title>
        <authorList>
            <person name="Grover C.E."/>
            <person name="Arick M.A. 2nd"/>
            <person name="Thrash A."/>
            <person name="Conover J.L."/>
            <person name="Sanders W.S."/>
            <person name="Peterson D.G."/>
            <person name="Frelichowski J.E."/>
            <person name="Scheffler J.A."/>
            <person name="Scheffler B.E."/>
            <person name="Wendel J.F."/>
        </authorList>
    </citation>
    <scope>NUCLEOTIDE SEQUENCE [LARGE SCALE GENOMIC DNA]</scope>
    <source>
        <strain evidence="1">8</strain>
        <tissue evidence="1">Leaf</tissue>
    </source>
</reference>
<dbReference type="AlphaFoldDB" id="A0A7J8PA26"/>
<feature type="non-terminal residue" evidence="1">
    <location>
        <position position="1"/>
    </location>
</feature>
<name>A0A7J8PA26_GOSRA</name>
<gene>
    <name evidence="1" type="ORF">Gorai_016864</name>
</gene>
<proteinExistence type="predicted"/>
<accession>A0A7J8PA26</accession>
<organism evidence="1 2">
    <name type="scientific">Gossypium raimondii</name>
    <name type="common">Peruvian cotton</name>
    <name type="synonym">Gossypium klotzschianum subsp. raimondii</name>
    <dbReference type="NCBI Taxonomy" id="29730"/>
    <lineage>
        <taxon>Eukaryota</taxon>
        <taxon>Viridiplantae</taxon>
        <taxon>Streptophyta</taxon>
        <taxon>Embryophyta</taxon>
        <taxon>Tracheophyta</taxon>
        <taxon>Spermatophyta</taxon>
        <taxon>Magnoliopsida</taxon>
        <taxon>eudicotyledons</taxon>
        <taxon>Gunneridae</taxon>
        <taxon>Pentapetalae</taxon>
        <taxon>rosids</taxon>
        <taxon>malvids</taxon>
        <taxon>Malvales</taxon>
        <taxon>Malvaceae</taxon>
        <taxon>Malvoideae</taxon>
        <taxon>Gossypium</taxon>
    </lineage>
</organism>
<comment type="caution">
    <text evidence="1">The sequence shown here is derived from an EMBL/GenBank/DDBJ whole genome shotgun (WGS) entry which is preliminary data.</text>
</comment>
<dbReference type="Proteomes" id="UP000593578">
    <property type="component" value="Unassembled WGS sequence"/>
</dbReference>
<protein>
    <recommendedName>
        <fullName evidence="3">DUF4283 domain-containing protein</fullName>
    </recommendedName>
</protein>
<dbReference type="EMBL" id="JABEZZ010000005">
    <property type="protein sequence ID" value="MBA0586111.1"/>
    <property type="molecule type" value="Genomic_DNA"/>
</dbReference>
<sequence length="254" mass="28675">AEDDTELKEGDVRKEIIDSVPSIDFFDRVFSLIQKIMENTLVVKFLGRKIGYNALWNKYLMVQPWSPQFTPLEPFPHNFVAWMRILGLLGTLHKKSILKEIGEMIGIVIKIDLQIDKGKINNGKLESDKLGQESGLMGLADGSDGVPSLFNLLAYKIQMGLDHTHHIVVFVEENLSSMLTIRNEEAPDSNIVIQNLIPLSFLPSDSKKKLSNYALRLGNGRENHDRSKVDESIPVQQAIKGIIDRLKLQTKNDN</sequence>
<evidence type="ECO:0000313" key="1">
    <source>
        <dbReference type="EMBL" id="MBA0586111.1"/>
    </source>
</evidence>
<evidence type="ECO:0008006" key="3">
    <source>
        <dbReference type="Google" id="ProtNLM"/>
    </source>
</evidence>